<name>A0A183IDT4_9BILA</name>
<keyword evidence="3" id="KW-1185">Reference proteome</keyword>
<proteinExistence type="predicted"/>
<evidence type="ECO:0000313" key="2">
    <source>
        <dbReference type="EMBL" id="VDO95466.1"/>
    </source>
</evidence>
<dbReference type="EMBL" id="UZAM01006950">
    <property type="protein sequence ID" value="VDO95466.1"/>
    <property type="molecule type" value="Genomic_DNA"/>
</dbReference>
<evidence type="ECO:0000313" key="3">
    <source>
        <dbReference type="Proteomes" id="UP000270296"/>
    </source>
</evidence>
<sequence length="257" mass="28457">MLTEAVVVPWLQWKRYAHAYPSPNDDVPLERLDRPMFGIRSEHKVASSDGRQASGPCCDSLVDWPANCFCDSLCVRACLRPPLRRQALVTGSSAHPVSRNRYSFLLYYRLSLANWLGWHITPLPPLRLPSYLVKADDTDWGVSFFLLFCTQNYQPSDRSTYRQADGLTGEKTGGMGDRTDDGSVSRAVGRSGGIFLKLNFATASGAAVRRDDVSEPGQVSVNGPRPDGGGETFAWHARNDLNKKHRASLILEDASAR</sequence>
<gene>
    <name evidence="2" type="ORF">SBAD_LOCUS1778</name>
</gene>
<evidence type="ECO:0000313" key="4">
    <source>
        <dbReference type="WBParaSite" id="SBAD_0000186601-mRNA-1"/>
    </source>
</evidence>
<organism evidence="4">
    <name type="scientific">Soboliphyme baturini</name>
    <dbReference type="NCBI Taxonomy" id="241478"/>
    <lineage>
        <taxon>Eukaryota</taxon>
        <taxon>Metazoa</taxon>
        <taxon>Ecdysozoa</taxon>
        <taxon>Nematoda</taxon>
        <taxon>Enoplea</taxon>
        <taxon>Dorylaimia</taxon>
        <taxon>Dioctophymatida</taxon>
        <taxon>Dioctophymatoidea</taxon>
        <taxon>Soboliphymatidae</taxon>
        <taxon>Soboliphyme</taxon>
    </lineage>
</organism>
<dbReference type="AlphaFoldDB" id="A0A183IDT4"/>
<dbReference type="WBParaSite" id="SBAD_0000186601-mRNA-1">
    <property type="protein sequence ID" value="SBAD_0000186601-mRNA-1"/>
    <property type="gene ID" value="SBAD_0000186601"/>
</dbReference>
<reference evidence="4" key="1">
    <citation type="submission" date="2016-06" db="UniProtKB">
        <authorList>
            <consortium name="WormBaseParasite"/>
        </authorList>
    </citation>
    <scope>IDENTIFICATION</scope>
</reference>
<dbReference type="Proteomes" id="UP000270296">
    <property type="component" value="Unassembled WGS sequence"/>
</dbReference>
<reference evidence="2 3" key="2">
    <citation type="submission" date="2018-11" db="EMBL/GenBank/DDBJ databases">
        <authorList>
            <consortium name="Pathogen Informatics"/>
        </authorList>
    </citation>
    <scope>NUCLEOTIDE SEQUENCE [LARGE SCALE GENOMIC DNA]</scope>
</reference>
<accession>A0A183IDT4</accession>
<protein>
    <submittedName>
        <fullName evidence="2 4">Uncharacterized protein</fullName>
    </submittedName>
</protein>
<evidence type="ECO:0000256" key="1">
    <source>
        <dbReference type="SAM" id="MobiDB-lite"/>
    </source>
</evidence>
<feature type="region of interest" description="Disordered" evidence="1">
    <location>
        <begin position="160"/>
        <end position="183"/>
    </location>
</feature>